<dbReference type="AlphaFoldDB" id="A0A843XP79"/>
<evidence type="ECO:0000313" key="1">
    <source>
        <dbReference type="EMBL" id="MQM20785.1"/>
    </source>
</evidence>
<name>A0A843XP79_COLES</name>
<organism evidence="1 2">
    <name type="scientific">Colocasia esculenta</name>
    <name type="common">Wild taro</name>
    <name type="synonym">Arum esculentum</name>
    <dbReference type="NCBI Taxonomy" id="4460"/>
    <lineage>
        <taxon>Eukaryota</taxon>
        <taxon>Viridiplantae</taxon>
        <taxon>Streptophyta</taxon>
        <taxon>Embryophyta</taxon>
        <taxon>Tracheophyta</taxon>
        <taxon>Spermatophyta</taxon>
        <taxon>Magnoliopsida</taxon>
        <taxon>Liliopsida</taxon>
        <taxon>Araceae</taxon>
        <taxon>Aroideae</taxon>
        <taxon>Colocasieae</taxon>
        <taxon>Colocasia</taxon>
    </lineage>
</organism>
<protein>
    <submittedName>
        <fullName evidence="1">Uncharacterized protein</fullName>
    </submittedName>
</protein>
<accession>A0A843XP79</accession>
<sequence>MDEMYGYLPLNKSSEGSKRLMKLSLGSPKKPPKHHSFGFLVDLHSKSPDELQIAGSKHANFRFPSVQS</sequence>
<evidence type="ECO:0000313" key="2">
    <source>
        <dbReference type="Proteomes" id="UP000652761"/>
    </source>
</evidence>
<comment type="caution">
    <text evidence="1">The sequence shown here is derived from an EMBL/GenBank/DDBJ whole genome shotgun (WGS) entry which is preliminary data.</text>
</comment>
<dbReference type="EMBL" id="NMUH01010182">
    <property type="protein sequence ID" value="MQM20785.1"/>
    <property type="molecule type" value="Genomic_DNA"/>
</dbReference>
<dbReference type="Proteomes" id="UP000652761">
    <property type="component" value="Unassembled WGS sequence"/>
</dbReference>
<keyword evidence="2" id="KW-1185">Reference proteome</keyword>
<reference evidence="1" key="1">
    <citation type="submission" date="2017-07" db="EMBL/GenBank/DDBJ databases">
        <title>Taro Niue Genome Assembly and Annotation.</title>
        <authorList>
            <person name="Atibalentja N."/>
            <person name="Keating K."/>
            <person name="Fields C.J."/>
        </authorList>
    </citation>
    <scope>NUCLEOTIDE SEQUENCE</scope>
    <source>
        <strain evidence="1">Niue_2</strain>
        <tissue evidence="1">Leaf</tissue>
    </source>
</reference>
<gene>
    <name evidence="1" type="ORF">Taro_053813</name>
</gene>
<proteinExistence type="predicted"/>